<gene>
    <name evidence="1" type="ORF">FA95DRAFT_1253178</name>
</gene>
<dbReference type="Proteomes" id="UP000814033">
    <property type="component" value="Unassembled WGS sequence"/>
</dbReference>
<name>A0ACB8S7T8_9AGAM</name>
<reference evidence="1" key="2">
    <citation type="journal article" date="2022" name="New Phytol.">
        <title>Evolutionary transition to the ectomycorrhizal habit in the genomes of a hyperdiverse lineage of mushroom-forming fungi.</title>
        <authorList>
            <person name="Looney B."/>
            <person name="Miyauchi S."/>
            <person name="Morin E."/>
            <person name="Drula E."/>
            <person name="Courty P.E."/>
            <person name="Kohler A."/>
            <person name="Kuo A."/>
            <person name="LaButti K."/>
            <person name="Pangilinan J."/>
            <person name="Lipzen A."/>
            <person name="Riley R."/>
            <person name="Andreopoulos W."/>
            <person name="He G."/>
            <person name="Johnson J."/>
            <person name="Nolan M."/>
            <person name="Tritt A."/>
            <person name="Barry K.W."/>
            <person name="Grigoriev I.V."/>
            <person name="Nagy L.G."/>
            <person name="Hibbett D."/>
            <person name="Henrissat B."/>
            <person name="Matheny P.B."/>
            <person name="Labbe J."/>
            <person name="Martin F.M."/>
        </authorList>
    </citation>
    <scope>NUCLEOTIDE SEQUENCE</scope>
    <source>
        <strain evidence="1">FP105234-sp</strain>
    </source>
</reference>
<sequence>MMSGGSDLSSTNSHSHPQPPHHPPVPRPYHPRPPPRHHKTIAGSSFDSSHSPVASPLSTVGHMAYLPPPPPPRRGTGTLDETSKTSVRHFSMMEDTHMGSSSAPPDVDRKPPPSQRLPPPPTRTIALGDKLPPARRVPSDESDESAGEEEDPKSRAAESMPDSSRASRRPPRLACHEYSEANIHVPAHVGIVAVAGHIFVVASHHHVRIYDLSISEAPLFDLDAKALGFSKEVKVTSMEFRCASAERDKGRYLWLGTKEGHLLELDVTSGVVVGTKTSVHASTVTHVLRHGTAMVTVDDVGKALIFVWDPDQDDMYLSHHQPRVLRISDKQEFAQIFGGMLWTSSREPPVPAGSGSRGPMIRIYDIFTPGGVGRSVLPTEHVGTVTSGAILRTHPQHVYLGHEGGFVSIWNHNTRDRIPECLEVIKVSNSDVLSLEGVNERLWAGGRKGTIVAFDVAPRPWVVTNQWNAHAGLPLQKIVVDPLSIDKLGKLCVFSVGRDERIKLWDGLLGVDWIDSELLRQEQSFSTFRDMNILIASWNVDAAKPDALTGSPDNISFLNDVLRSVDSPDIIVFGFQELIDLESRKMAAKTVLLGGKKKGHHEGAISEKVSSSYKRWYDRLVYAVRLAMPPDTPYTVIHTENLVGLFTCIFVKNAEKVSLREVAIATVKRGMGGRYGNKGGIVARMVVDDSSVCFINCHLAAGQRHVRQRNADIAAILEAKAVFPESEAVEESVGFVGGGDGSMVLDHEIVFINGDMNYRIDQRRDAAVSCVKNNEYHTLVIHDQLMKEMKHNAGFRLRSFLEGPLLFPPTYKYDRRSTEYDSSEKRRIPAWCDRVLWRSQDPERVKQLHYKRYEADVSDHRPISAGFRLTVKSIRHDARAEVRAQVRENWVVHERELLESVRAFFVDHSLL</sequence>
<evidence type="ECO:0000313" key="2">
    <source>
        <dbReference type="Proteomes" id="UP000814033"/>
    </source>
</evidence>
<keyword evidence="2" id="KW-1185">Reference proteome</keyword>
<organism evidence="1 2">
    <name type="scientific">Auriscalpium vulgare</name>
    <dbReference type="NCBI Taxonomy" id="40419"/>
    <lineage>
        <taxon>Eukaryota</taxon>
        <taxon>Fungi</taxon>
        <taxon>Dikarya</taxon>
        <taxon>Basidiomycota</taxon>
        <taxon>Agaricomycotina</taxon>
        <taxon>Agaricomycetes</taxon>
        <taxon>Russulales</taxon>
        <taxon>Auriscalpiaceae</taxon>
        <taxon>Auriscalpium</taxon>
    </lineage>
</organism>
<dbReference type="EMBL" id="MU275844">
    <property type="protein sequence ID" value="KAI0052674.1"/>
    <property type="molecule type" value="Genomic_DNA"/>
</dbReference>
<accession>A0ACB8S7T8</accession>
<evidence type="ECO:0000313" key="1">
    <source>
        <dbReference type="EMBL" id="KAI0052674.1"/>
    </source>
</evidence>
<protein>
    <submittedName>
        <fullName evidence="1">DNase I-like protein</fullName>
    </submittedName>
</protein>
<reference evidence="1" key="1">
    <citation type="submission" date="2021-02" db="EMBL/GenBank/DDBJ databases">
        <authorList>
            <consortium name="DOE Joint Genome Institute"/>
            <person name="Ahrendt S."/>
            <person name="Looney B.P."/>
            <person name="Miyauchi S."/>
            <person name="Morin E."/>
            <person name="Drula E."/>
            <person name="Courty P.E."/>
            <person name="Chicoki N."/>
            <person name="Fauchery L."/>
            <person name="Kohler A."/>
            <person name="Kuo A."/>
            <person name="Labutti K."/>
            <person name="Pangilinan J."/>
            <person name="Lipzen A."/>
            <person name="Riley R."/>
            <person name="Andreopoulos W."/>
            <person name="He G."/>
            <person name="Johnson J."/>
            <person name="Barry K.W."/>
            <person name="Grigoriev I.V."/>
            <person name="Nagy L."/>
            <person name="Hibbett D."/>
            <person name="Henrissat B."/>
            <person name="Matheny P.B."/>
            <person name="Labbe J."/>
            <person name="Martin F."/>
        </authorList>
    </citation>
    <scope>NUCLEOTIDE SEQUENCE</scope>
    <source>
        <strain evidence="1">FP105234-sp</strain>
    </source>
</reference>
<comment type="caution">
    <text evidence="1">The sequence shown here is derived from an EMBL/GenBank/DDBJ whole genome shotgun (WGS) entry which is preliminary data.</text>
</comment>
<proteinExistence type="predicted"/>